<evidence type="ECO:0000259" key="1">
    <source>
        <dbReference type="Pfam" id="PF20613"/>
    </source>
</evidence>
<gene>
    <name evidence="2" type="ordered locus">Fleli_3067</name>
</gene>
<reference evidence="3" key="1">
    <citation type="submission" date="2012-06" db="EMBL/GenBank/DDBJ databases">
        <title>The complete genome of Flexibacter litoralis DSM 6794.</title>
        <authorList>
            <person name="Lucas S."/>
            <person name="Copeland A."/>
            <person name="Lapidus A."/>
            <person name="Glavina del Rio T."/>
            <person name="Dalin E."/>
            <person name="Tice H."/>
            <person name="Bruce D."/>
            <person name="Goodwin L."/>
            <person name="Pitluck S."/>
            <person name="Peters L."/>
            <person name="Ovchinnikova G."/>
            <person name="Lu M."/>
            <person name="Kyrpides N."/>
            <person name="Mavromatis K."/>
            <person name="Ivanova N."/>
            <person name="Brettin T."/>
            <person name="Detter J.C."/>
            <person name="Han C."/>
            <person name="Larimer F."/>
            <person name="Land M."/>
            <person name="Hauser L."/>
            <person name="Markowitz V."/>
            <person name="Cheng J.-F."/>
            <person name="Hugenholtz P."/>
            <person name="Woyke T."/>
            <person name="Wu D."/>
            <person name="Spring S."/>
            <person name="Lang E."/>
            <person name="Kopitz M."/>
            <person name="Brambilla E."/>
            <person name="Klenk H.-P."/>
            <person name="Eisen J.A."/>
        </authorList>
    </citation>
    <scope>NUCLEOTIDE SEQUENCE [LARGE SCALE GENOMIC DNA]</scope>
    <source>
        <strain evidence="3">ATCC 23117 / DSM 6794 / NBRC 15988 / NCIMB 1366 / Sio-4</strain>
    </source>
</reference>
<accession>I4AN72</accession>
<dbReference type="STRING" id="880071.Fleli_3067"/>
<dbReference type="eggNOG" id="ENOG5032THD">
    <property type="taxonomic scope" value="Bacteria"/>
</dbReference>
<dbReference type="KEGG" id="fli:Fleli_3067"/>
<proteinExistence type="predicted"/>
<feature type="domain" description="HipA-like kinase" evidence="1">
    <location>
        <begin position="18"/>
        <end position="169"/>
    </location>
</feature>
<dbReference type="OrthoDB" id="1339734at2"/>
<evidence type="ECO:0000313" key="2">
    <source>
        <dbReference type="EMBL" id="AFM05407.1"/>
    </source>
</evidence>
<dbReference type="Proteomes" id="UP000006054">
    <property type="component" value="Chromosome"/>
</dbReference>
<name>I4AN72_BERLS</name>
<dbReference type="AlphaFoldDB" id="I4AN72"/>
<organism evidence="2 3">
    <name type="scientific">Bernardetia litoralis (strain ATCC 23117 / DSM 6794 / NBRC 15988 / NCIMB 1366 / Fx l1 / Sio-4)</name>
    <name type="common">Flexibacter litoralis</name>
    <dbReference type="NCBI Taxonomy" id="880071"/>
    <lineage>
        <taxon>Bacteria</taxon>
        <taxon>Pseudomonadati</taxon>
        <taxon>Bacteroidota</taxon>
        <taxon>Cytophagia</taxon>
        <taxon>Cytophagales</taxon>
        <taxon>Bernardetiaceae</taxon>
        <taxon>Bernardetia</taxon>
    </lineage>
</organism>
<dbReference type="RefSeq" id="WP_014798839.1">
    <property type="nucleotide sequence ID" value="NC_018018.1"/>
</dbReference>
<dbReference type="EMBL" id="CP003345">
    <property type="protein sequence ID" value="AFM05407.1"/>
    <property type="molecule type" value="Genomic_DNA"/>
</dbReference>
<sequence>MKIPVYEAVEFKKILQDGGSTKPWLVEISVADKTEPYVVKVFKTTTLSQYPAIANEVFANILAKELGLSVPSIALVNFSDAFITTLSEQERKLVTGNFIDNRIKFASLYVSNTQIYSWASSDLDDWDIAGIYAFDNLIYNSDRKTIKPNLLLDMYNENYYLIDHELSINIINNNYITKIQKKEWLYNFKNHIFYEYLKILPSQDKQDIFAHFIEFFRHISVNCLDQANQQLISYGHDTTLSYFKSYLVYLKNNTSLFEEILQQQIQ</sequence>
<dbReference type="Pfam" id="PF20613">
    <property type="entry name" value="HipA_2"/>
    <property type="match status" value="1"/>
</dbReference>
<keyword evidence="3" id="KW-1185">Reference proteome</keyword>
<protein>
    <recommendedName>
        <fullName evidence="1">HipA-like kinase domain-containing protein</fullName>
    </recommendedName>
</protein>
<dbReference type="HOGENOM" id="CLU_1044900_0_0_10"/>
<dbReference type="InterPro" id="IPR046748">
    <property type="entry name" value="HipA_2"/>
</dbReference>
<evidence type="ECO:0000313" key="3">
    <source>
        <dbReference type="Proteomes" id="UP000006054"/>
    </source>
</evidence>